<accession>A0A9P4IGL7</accession>
<dbReference type="InterPro" id="IPR029058">
    <property type="entry name" value="AB_hydrolase_fold"/>
</dbReference>
<dbReference type="AlphaFoldDB" id="A0A9P4IGL7"/>
<gene>
    <name evidence="2" type="ORF">NA57DRAFT_39317</name>
</gene>
<evidence type="ECO:0000256" key="1">
    <source>
        <dbReference type="ARBA" id="ARBA00022801"/>
    </source>
</evidence>
<dbReference type="PANTHER" id="PTHR22946:SF13">
    <property type="entry name" value="ALPHA_BETA HYDROLASE PSOB"/>
    <property type="match status" value="1"/>
</dbReference>
<dbReference type="Pfam" id="PF06500">
    <property type="entry name" value="FrsA-like"/>
    <property type="match status" value="1"/>
</dbReference>
<dbReference type="Proteomes" id="UP000799772">
    <property type="component" value="Unassembled WGS sequence"/>
</dbReference>
<keyword evidence="1 2" id="KW-0378">Hydrolase</keyword>
<protein>
    <submittedName>
        <fullName evidence="2">Alpha/beta hydrolase</fullName>
    </submittedName>
</protein>
<evidence type="ECO:0000313" key="2">
    <source>
        <dbReference type="EMBL" id="KAF2098824.1"/>
    </source>
</evidence>
<dbReference type="InterPro" id="IPR050261">
    <property type="entry name" value="FrsA_esterase"/>
</dbReference>
<dbReference type="InterPro" id="IPR010520">
    <property type="entry name" value="FrsA-like"/>
</dbReference>
<evidence type="ECO:0000313" key="3">
    <source>
        <dbReference type="Proteomes" id="UP000799772"/>
    </source>
</evidence>
<comment type="caution">
    <text evidence="2">The sequence shown here is derived from an EMBL/GenBank/DDBJ whole genome shotgun (WGS) entry which is preliminary data.</text>
</comment>
<reference evidence="2" key="1">
    <citation type="journal article" date="2020" name="Stud. Mycol.">
        <title>101 Dothideomycetes genomes: a test case for predicting lifestyles and emergence of pathogens.</title>
        <authorList>
            <person name="Haridas S."/>
            <person name="Albert R."/>
            <person name="Binder M."/>
            <person name="Bloem J."/>
            <person name="Labutti K."/>
            <person name="Salamov A."/>
            <person name="Andreopoulos B."/>
            <person name="Baker S."/>
            <person name="Barry K."/>
            <person name="Bills G."/>
            <person name="Bluhm B."/>
            <person name="Cannon C."/>
            <person name="Castanera R."/>
            <person name="Culley D."/>
            <person name="Daum C."/>
            <person name="Ezra D."/>
            <person name="Gonzalez J."/>
            <person name="Henrissat B."/>
            <person name="Kuo A."/>
            <person name="Liang C."/>
            <person name="Lipzen A."/>
            <person name="Lutzoni F."/>
            <person name="Magnuson J."/>
            <person name="Mondo S."/>
            <person name="Nolan M."/>
            <person name="Ohm R."/>
            <person name="Pangilinan J."/>
            <person name="Park H.-J."/>
            <person name="Ramirez L."/>
            <person name="Alfaro M."/>
            <person name="Sun H."/>
            <person name="Tritt A."/>
            <person name="Yoshinaga Y."/>
            <person name="Zwiers L.-H."/>
            <person name="Turgeon B."/>
            <person name="Goodwin S."/>
            <person name="Spatafora J."/>
            <person name="Crous P."/>
            <person name="Grigoriev I."/>
        </authorList>
    </citation>
    <scope>NUCLEOTIDE SEQUENCE</scope>
    <source>
        <strain evidence="2">CBS 133067</strain>
    </source>
</reference>
<name>A0A9P4IGL7_9PEZI</name>
<dbReference type="Gene3D" id="1.20.1440.110">
    <property type="entry name" value="acylaminoacyl peptidase"/>
    <property type="match status" value="1"/>
</dbReference>
<keyword evidence="3" id="KW-1185">Reference proteome</keyword>
<dbReference type="OrthoDB" id="249703at2759"/>
<dbReference type="GO" id="GO:0016787">
    <property type="term" value="F:hydrolase activity"/>
    <property type="evidence" value="ECO:0007669"/>
    <property type="project" value="UniProtKB-KW"/>
</dbReference>
<dbReference type="Gene3D" id="3.40.50.1820">
    <property type="entry name" value="alpha/beta hydrolase"/>
    <property type="match status" value="1"/>
</dbReference>
<dbReference type="EMBL" id="ML978126">
    <property type="protein sequence ID" value="KAF2098824.1"/>
    <property type="molecule type" value="Genomic_DNA"/>
</dbReference>
<dbReference type="PANTHER" id="PTHR22946">
    <property type="entry name" value="DIENELACTONE HYDROLASE DOMAIN-CONTAINING PROTEIN-RELATED"/>
    <property type="match status" value="1"/>
</dbReference>
<dbReference type="SUPFAM" id="SSF53474">
    <property type="entry name" value="alpha/beta-Hydrolases"/>
    <property type="match status" value="1"/>
</dbReference>
<proteinExistence type="predicted"/>
<organism evidence="2 3">
    <name type="scientific">Rhizodiscina lignyota</name>
    <dbReference type="NCBI Taxonomy" id="1504668"/>
    <lineage>
        <taxon>Eukaryota</taxon>
        <taxon>Fungi</taxon>
        <taxon>Dikarya</taxon>
        <taxon>Ascomycota</taxon>
        <taxon>Pezizomycotina</taxon>
        <taxon>Dothideomycetes</taxon>
        <taxon>Pleosporomycetidae</taxon>
        <taxon>Aulographales</taxon>
        <taxon>Rhizodiscinaceae</taxon>
        <taxon>Rhizodiscina</taxon>
    </lineage>
</organism>
<sequence>MQKIISSEFVNFEYLRVLGTAPLQGAEVGECLEAAKRIKSNDPESWYSAWSDAAAKSEWIAGTAVRSGDREAARWAFLRSSNYRRASEFLLHHNPNDPRLLESTTKSVSNFKKACRLFDSPVHFLEIPYEKNATLPAYLFMPTASSLRPGKVPVVISTGGFDSIQEELYYFTASGARTRGYATLSFEGPGQGIVARRDKLRLRPDWEVVVGRVLDWLHTAPNEHPEWNLDMSRVALAGASMGGYFALRGAMDPRIAACVSIDGFYDLGAVTRARVSGPLMNAIEKHYLPDGVFNALLGIAAALSFQNGWELGHAILATGIMSPVEVMRTWAGYTMALPDGKSRLSQIKCPVLVAGARDSIYVPLEEDERIYNELVRFEGSDKKHELWIPTGPGQGSLQAKVAALASLHTKTFGWLDDVFGIKRESLVVDQ</sequence>